<feature type="domain" description="DUF8040" evidence="1">
    <location>
        <begin position="1"/>
        <end position="36"/>
    </location>
</feature>
<proteinExistence type="predicted"/>
<reference evidence="3" key="1">
    <citation type="journal article" date="2017" name="Nature">
        <title>The sunflower genome provides insights into oil metabolism, flowering and Asterid evolution.</title>
        <authorList>
            <person name="Badouin H."/>
            <person name="Gouzy J."/>
            <person name="Grassa C.J."/>
            <person name="Murat F."/>
            <person name="Staton S.E."/>
            <person name="Cottret L."/>
            <person name="Lelandais-Briere C."/>
            <person name="Owens G.L."/>
            <person name="Carrere S."/>
            <person name="Mayjonade B."/>
            <person name="Legrand L."/>
            <person name="Gill N."/>
            <person name="Kane N.C."/>
            <person name="Bowers J.E."/>
            <person name="Hubner S."/>
            <person name="Bellec A."/>
            <person name="Berard A."/>
            <person name="Berges H."/>
            <person name="Blanchet N."/>
            <person name="Boniface M.C."/>
            <person name="Brunel D."/>
            <person name="Catrice O."/>
            <person name="Chaidir N."/>
            <person name="Claudel C."/>
            <person name="Donnadieu C."/>
            <person name="Faraut T."/>
            <person name="Fievet G."/>
            <person name="Helmstetter N."/>
            <person name="King M."/>
            <person name="Knapp S.J."/>
            <person name="Lai Z."/>
            <person name="Le Paslier M.C."/>
            <person name="Lippi Y."/>
            <person name="Lorenzon L."/>
            <person name="Mandel J.R."/>
            <person name="Marage G."/>
            <person name="Marchand G."/>
            <person name="Marquand E."/>
            <person name="Bret-Mestries E."/>
            <person name="Morien E."/>
            <person name="Nambeesan S."/>
            <person name="Nguyen T."/>
            <person name="Pegot-Espagnet P."/>
            <person name="Pouilly N."/>
            <person name="Raftis F."/>
            <person name="Sallet E."/>
            <person name="Schiex T."/>
            <person name="Thomas J."/>
            <person name="Vandecasteele C."/>
            <person name="Vares D."/>
            <person name="Vear F."/>
            <person name="Vautrin S."/>
            <person name="Crespi M."/>
            <person name="Mangin B."/>
            <person name="Burke J.M."/>
            <person name="Salse J."/>
            <person name="Munos S."/>
            <person name="Vincourt P."/>
            <person name="Rieseberg L.H."/>
            <person name="Langlade N.B."/>
        </authorList>
    </citation>
    <scope>NUCLEOTIDE SEQUENCE [LARGE SCALE GENOMIC DNA]</scope>
    <source>
        <strain evidence="3">cv. SF193</strain>
    </source>
</reference>
<gene>
    <name evidence="2" type="ORF">HannXRQ_Chr09g0268751</name>
</gene>
<dbReference type="InParanoid" id="A0A251U029"/>
<name>A0A251U029_HELAN</name>
<protein>
    <recommendedName>
        <fullName evidence="1">DUF8040 domain-containing protein</fullName>
    </recommendedName>
</protein>
<dbReference type="InterPro" id="IPR058353">
    <property type="entry name" value="DUF8040"/>
</dbReference>
<evidence type="ECO:0000313" key="3">
    <source>
        <dbReference type="Proteomes" id="UP000215914"/>
    </source>
</evidence>
<keyword evidence="3" id="KW-1185">Reference proteome</keyword>
<evidence type="ECO:0000313" key="2">
    <source>
        <dbReference type="EMBL" id="OTG16196.1"/>
    </source>
</evidence>
<accession>A0A251U029</accession>
<dbReference type="Pfam" id="PF26138">
    <property type="entry name" value="DUF8040"/>
    <property type="match status" value="1"/>
</dbReference>
<dbReference type="EMBL" id="CM007898">
    <property type="protein sequence ID" value="OTG16196.1"/>
    <property type="molecule type" value="Genomic_DNA"/>
</dbReference>
<organism evidence="2 3">
    <name type="scientific">Helianthus annuus</name>
    <name type="common">Common sunflower</name>
    <dbReference type="NCBI Taxonomy" id="4232"/>
    <lineage>
        <taxon>Eukaryota</taxon>
        <taxon>Viridiplantae</taxon>
        <taxon>Streptophyta</taxon>
        <taxon>Embryophyta</taxon>
        <taxon>Tracheophyta</taxon>
        <taxon>Spermatophyta</taxon>
        <taxon>Magnoliopsida</taxon>
        <taxon>eudicotyledons</taxon>
        <taxon>Gunneridae</taxon>
        <taxon>Pentapetalae</taxon>
        <taxon>asterids</taxon>
        <taxon>campanulids</taxon>
        <taxon>Asterales</taxon>
        <taxon>Asteraceae</taxon>
        <taxon>Asteroideae</taxon>
        <taxon>Heliantheae alliance</taxon>
        <taxon>Heliantheae</taxon>
        <taxon>Helianthus</taxon>
    </lineage>
</organism>
<dbReference type="Proteomes" id="UP000215914">
    <property type="component" value="Chromosome 9"/>
</dbReference>
<evidence type="ECO:0000259" key="1">
    <source>
        <dbReference type="Pfam" id="PF26138"/>
    </source>
</evidence>
<dbReference type="AlphaFoldDB" id="A0A251U029"/>
<sequence>MTLAHGCTNRFVQKSFNHSGETIHRHFYKVMAAVLKMSANIIKPSANYNDEVPALY</sequence>